<evidence type="ECO:0000313" key="6">
    <source>
        <dbReference type="Ensembl" id="ENSSLDP00000000471.1"/>
    </source>
</evidence>
<dbReference type="Pfam" id="PF04548">
    <property type="entry name" value="AIG1"/>
    <property type="match status" value="1"/>
</dbReference>
<dbReference type="Proteomes" id="UP000261360">
    <property type="component" value="Unplaced"/>
</dbReference>
<dbReference type="FunFam" id="3.40.50.300:FF:000366">
    <property type="entry name" value="GTPase, IMAP family member 2"/>
    <property type="match status" value="1"/>
</dbReference>
<dbReference type="CDD" id="cd01852">
    <property type="entry name" value="AIG1"/>
    <property type="match status" value="1"/>
</dbReference>
<dbReference type="SUPFAM" id="SSF52540">
    <property type="entry name" value="P-loop containing nucleoside triphosphate hydrolases"/>
    <property type="match status" value="1"/>
</dbReference>
<keyword evidence="4" id="KW-1133">Transmembrane helix</keyword>
<evidence type="ECO:0000256" key="2">
    <source>
        <dbReference type="ARBA" id="ARBA00022741"/>
    </source>
</evidence>
<feature type="transmembrane region" description="Helical" evidence="4">
    <location>
        <begin position="242"/>
        <end position="265"/>
    </location>
</feature>
<protein>
    <recommendedName>
        <fullName evidence="5">AIG1-type G domain-containing protein</fullName>
    </recommendedName>
</protein>
<keyword evidence="3" id="KW-0342">GTP-binding</keyword>
<keyword evidence="4" id="KW-0812">Transmembrane</keyword>
<dbReference type="PANTHER" id="PTHR10903:SF186">
    <property type="entry name" value="GTPASE IMAP FAMILY MEMBER 4-LIKE-RELATED"/>
    <property type="match status" value="1"/>
</dbReference>
<dbReference type="AlphaFoldDB" id="A0A3B4W9K7"/>
<proteinExistence type="inferred from homology"/>
<reference evidence="6" key="1">
    <citation type="submission" date="2025-08" db="UniProtKB">
        <authorList>
            <consortium name="Ensembl"/>
        </authorList>
    </citation>
    <scope>IDENTIFICATION</scope>
</reference>
<evidence type="ECO:0000256" key="1">
    <source>
        <dbReference type="ARBA" id="ARBA00008535"/>
    </source>
</evidence>
<dbReference type="PANTHER" id="PTHR10903">
    <property type="entry name" value="GTPASE, IMAP FAMILY MEMBER-RELATED"/>
    <property type="match status" value="1"/>
</dbReference>
<reference evidence="6" key="2">
    <citation type="submission" date="2025-09" db="UniProtKB">
        <authorList>
            <consortium name="Ensembl"/>
        </authorList>
    </citation>
    <scope>IDENTIFICATION</scope>
</reference>
<comment type="similarity">
    <text evidence="1">Belongs to the TRAFAC class TrmE-Era-EngA-EngB-Septin-like GTPase superfamily. AIG1/Toc34/Toc159-like paraseptin GTPase family. IAN subfamily.</text>
</comment>
<evidence type="ECO:0000256" key="4">
    <source>
        <dbReference type="SAM" id="Phobius"/>
    </source>
</evidence>
<dbReference type="GO" id="GO:0005525">
    <property type="term" value="F:GTP binding"/>
    <property type="evidence" value="ECO:0007669"/>
    <property type="project" value="UniProtKB-KW"/>
</dbReference>
<accession>A0A3B4W9K7</accession>
<dbReference type="Gene3D" id="3.40.50.300">
    <property type="entry name" value="P-loop containing nucleotide triphosphate hydrolases"/>
    <property type="match status" value="1"/>
</dbReference>
<dbReference type="GeneTree" id="ENSGT01120000271858"/>
<keyword evidence="4" id="KW-0472">Membrane</keyword>
<dbReference type="PROSITE" id="PS51720">
    <property type="entry name" value="G_AIG1"/>
    <property type="match status" value="1"/>
</dbReference>
<dbReference type="InterPro" id="IPR027417">
    <property type="entry name" value="P-loop_NTPase"/>
</dbReference>
<dbReference type="STRING" id="1841481.ENSSLDP00000000471"/>
<keyword evidence="2" id="KW-0547">Nucleotide-binding</keyword>
<evidence type="ECO:0000313" key="7">
    <source>
        <dbReference type="Proteomes" id="UP000261360"/>
    </source>
</evidence>
<dbReference type="InterPro" id="IPR045058">
    <property type="entry name" value="GIMA/IAN/Toc"/>
</dbReference>
<feature type="transmembrane region" description="Helical" evidence="4">
    <location>
        <begin position="285"/>
        <end position="304"/>
    </location>
</feature>
<evidence type="ECO:0000259" key="5">
    <source>
        <dbReference type="PROSITE" id="PS51720"/>
    </source>
</evidence>
<feature type="domain" description="AIG1-type G" evidence="5">
    <location>
        <begin position="6"/>
        <end position="206"/>
    </location>
</feature>
<organism evidence="6 7">
    <name type="scientific">Seriola lalandi dorsalis</name>
    <dbReference type="NCBI Taxonomy" id="1841481"/>
    <lineage>
        <taxon>Eukaryota</taxon>
        <taxon>Metazoa</taxon>
        <taxon>Chordata</taxon>
        <taxon>Craniata</taxon>
        <taxon>Vertebrata</taxon>
        <taxon>Euteleostomi</taxon>
        <taxon>Actinopterygii</taxon>
        <taxon>Neopterygii</taxon>
        <taxon>Teleostei</taxon>
        <taxon>Neoteleostei</taxon>
        <taxon>Acanthomorphata</taxon>
        <taxon>Carangaria</taxon>
        <taxon>Carangiformes</taxon>
        <taxon>Carangidae</taxon>
        <taxon>Seriola</taxon>
    </lineage>
</organism>
<keyword evidence="7" id="KW-1185">Reference proteome</keyword>
<name>A0A3B4W9K7_SERLL</name>
<sequence length="311" mass="33093">MTGCEEPDFRIVLVGKTGAGKSATGNTILRKKVFQSELSAASVTSECQKETGEFEGKTLEVVDTPGLFDPNKSQEKVTKEIVKSMSMAAPGPHVFLVVIQLGRFTKEEEETVKIIQNVFGEEAARYTIVLFTRGDDLEADGVSTEKVIGKNKALQDFLSQCHGGYHVFNNRDKDPSQVRELLEKINTMVERNGGSCYTNETLQEAERAIKEEMRCLKKKYPDLTFKEARRRAEKDNKFTERVLAGVFGVLGVAGGAAGGAAAGVAVEVAVGAEIGAAVGLVGGPVGAAVGVLVGAAVIGIAAAVKKARAKQ</sequence>
<dbReference type="Ensembl" id="ENSSLDT00000000516.1">
    <property type="protein sequence ID" value="ENSSLDP00000000471.1"/>
    <property type="gene ID" value="ENSSLDG00000000459.1"/>
</dbReference>
<evidence type="ECO:0000256" key="3">
    <source>
        <dbReference type="ARBA" id="ARBA00023134"/>
    </source>
</evidence>
<dbReference type="InterPro" id="IPR006703">
    <property type="entry name" value="G_AIG1"/>
</dbReference>